<gene>
    <name evidence="5" type="ORF">AQPW35_33970</name>
</gene>
<organism evidence="5 6">
    <name type="scientific">Pseudaquabacterium pictum</name>
    <dbReference type="NCBI Taxonomy" id="2315236"/>
    <lineage>
        <taxon>Bacteria</taxon>
        <taxon>Pseudomonadati</taxon>
        <taxon>Pseudomonadota</taxon>
        <taxon>Betaproteobacteria</taxon>
        <taxon>Burkholderiales</taxon>
        <taxon>Sphaerotilaceae</taxon>
        <taxon>Pseudaquabacterium</taxon>
    </lineage>
</organism>
<sequence>MTLSFNAIPINIRTPGQYIEFDNSRALRGLPAIEHKILVLGQRLTTGTVAAGVPTRILTAAQAEEYFGRGSMLAAMLGALKAANTYTECWAVALDDNGAGVAATGTITLAGSPTKSGTLNCYIGGKVVQIAVASGATASALATALGAAIMADSTLPVTATVLGAVVTLTARHKGEAANGLDVRFSYFSGERTPDGLTTTVVPLGSGTSNPDVQAAITAIGDEQYHTVVMPYTDSSNLGKLETLLATRFGPMVQKEGHAFAAAAGSHATITTLGGARNSPHLTIMGAGKSPTPTWVWAAVAAAVDAYEPDPARPRQTLVLPGVLAPAIADRWTRDERNLALFDGISTTVVDAGGQVLIERLITTYQTNAFGVADTSYLDVETVRTIAYLRYTVRARIAQKFPRHKLADDGTLYGPGQAVVTPKVIRDELVALFMDWMDAGLAEGLEQFKTDLLVQRASGDPNRVDAIIPPDVVNQFRVFAAQVQFRL</sequence>
<feature type="domain" description="Phage tail sheath protein-like beta-sandwich" evidence="3">
    <location>
        <begin position="99"/>
        <end position="196"/>
    </location>
</feature>
<evidence type="ECO:0000259" key="2">
    <source>
        <dbReference type="Pfam" id="PF04984"/>
    </source>
</evidence>
<accession>A0A480ATN7</accession>
<dbReference type="InterPro" id="IPR007067">
    <property type="entry name" value="Tail_sheath"/>
</dbReference>
<evidence type="ECO:0000259" key="4">
    <source>
        <dbReference type="Pfam" id="PF17482"/>
    </source>
</evidence>
<dbReference type="Pfam" id="PF04984">
    <property type="entry name" value="Phage_sheath_1"/>
    <property type="match status" value="1"/>
</dbReference>
<dbReference type="OrthoDB" id="5442644at2"/>
<dbReference type="PIRSF" id="PIRSF007349">
    <property type="entry name" value="Tsp_L"/>
    <property type="match status" value="1"/>
</dbReference>
<evidence type="ECO:0000259" key="3">
    <source>
        <dbReference type="Pfam" id="PF17481"/>
    </source>
</evidence>
<dbReference type="Proteomes" id="UP000301751">
    <property type="component" value="Unassembled WGS sequence"/>
</dbReference>
<dbReference type="InterPro" id="IPR035089">
    <property type="entry name" value="Phage_sheath_subtilisin"/>
</dbReference>
<dbReference type="EMBL" id="BJCL01000009">
    <property type="protein sequence ID" value="GCL64316.1"/>
    <property type="molecule type" value="Genomic_DNA"/>
</dbReference>
<protein>
    <submittedName>
        <fullName evidence="5">Mu-like prophage FluMu tail sheath protein</fullName>
    </submittedName>
</protein>
<dbReference type="InterPro" id="IPR035326">
    <property type="entry name" value="Beta_sandwich_Seath"/>
</dbReference>
<evidence type="ECO:0000313" key="6">
    <source>
        <dbReference type="Proteomes" id="UP000301751"/>
    </source>
</evidence>
<dbReference type="Pfam" id="PF17481">
    <property type="entry name" value="Phage_sheath_domII"/>
    <property type="match status" value="1"/>
</dbReference>
<evidence type="ECO:0000313" key="5">
    <source>
        <dbReference type="EMBL" id="GCL64316.1"/>
    </source>
</evidence>
<dbReference type="Pfam" id="PF17482">
    <property type="entry name" value="Phage_sheath_1C"/>
    <property type="match status" value="1"/>
</dbReference>
<comment type="similarity">
    <text evidence="1">Belongs to the myoviridae tail sheath protein family.</text>
</comment>
<keyword evidence="6" id="KW-1185">Reference proteome</keyword>
<dbReference type="RefSeq" id="WP_137734052.1">
    <property type="nucleotide sequence ID" value="NZ_BJCL01000009.1"/>
</dbReference>
<feature type="domain" description="Tail sheath protein subtilisin-like" evidence="2">
    <location>
        <begin position="207"/>
        <end position="363"/>
    </location>
</feature>
<feature type="domain" description="Tail sheath protein C-terminal" evidence="4">
    <location>
        <begin position="372"/>
        <end position="485"/>
    </location>
</feature>
<name>A0A480ATN7_9BURK</name>
<comment type="caution">
    <text evidence="5">The sequence shown here is derived from an EMBL/GenBank/DDBJ whole genome shotgun (WGS) entry which is preliminary data.</text>
</comment>
<dbReference type="AlphaFoldDB" id="A0A480ATN7"/>
<reference evidence="6" key="1">
    <citation type="submission" date="2019-03" db="EMBL/GenBank/DDBJ databases">
        <title>Aquabacterium pictum sp.nov., the first bacteriochlorophyll a-containing freshwater bacterium in the genus Aquabacterium of the class Betaproteobacteria.</title>
        <authorList>
            <person name="Hirose S."/>
            <person name="Tank M."/>
            <person name="Hara E."/>
            <person name="Tamaki H."/>
            <person name="Takaichi S."/>
            <person name="Haruta S."/>
            <person name="Hanada S."/>
        </authorList>
    </citation>
    <scope>NUCLEOTIDE SEQUENCE [LARGE SCALE GENOMIC DNA]</scope>
    <source>
        <strain evidence="6">W35</strain>
    </source>
</reference>
<dbReference type="InterPro" id="IPR020287">
    <property type="entry name" value="Tail_sheath_C"/>
</dbReference>
<evidence type="ECO:0000256" key="1">
    <source>
        <dbReference type="ARBA" id="ARBA00008005"/>
    </source>
</evidence>
<proteinExistence type="inferred from homology"/>